<dbReference type="Proteomes" id="UP001501747">
    <property type="component" value="Unassembled WGS sequence"/>
</dbReference>
<gene>
    <name evidence="1" type="ORF">GCM10022247_72370</name>
</gene>
<keyword evidence="2" id="KW-1185">Reference proteome</keyword>
<organism evidence="1 2">
    <name type="scientific">Allokutzneria multivorans</name>
    <dbReference type="NCBI Taxonomy" id="1142134"/>
    <lineage>
        <taxon>Bacteria</taxon>
        <taxon>Bacillati</taxon>
        <taxon>Actinomycetota</taxon>
        <taxon>Actinomycetes</taxon>
        <taxon>Pseudonocardiales</taxon>
        <taxon>Pseudonocardiaceae</taxon>
        <taxon>Allokutzneria</taxon>
    </lineage>
</organism>
<sequence length="357" mass="39925">MHLFAVVPWEASSRLNETAALIGTIFSPERTERHGAYYFVRTRDHRTGAEALQISVSEVTDPSDLRNLLLSAAREHGREATVEEVPLHSLPSPLWNSGFDGPGFPELSQRLYQRASPILATFLNRVEQAKSPLQSALDAIKLMVAHTRATLLDSPQRSLAGYEFRDLLSLRLLSYRSHFEAIYPRTKDPAALEAACARFYGQVGPDVHKFVTDCGDPDTGPTEDPLIRQWTEFVMSISGQLAEEFRDKTVIDAGRTLEDLVRERGGPVEPTRFHTPRIPELEHLLHRDFDFLSFRLLTSLLYSCLYTLGFSLPERYVYCYVAARANEEVAGGSMQTLSADLDELARRVAAVSATGAE</sequence>
<evidence type="ECO:0000313" key="1">
    <source>
        <dbReference type="EMBL" id="GAA4036183.1"/>
    </source>
</evidence>
<proteinExistence type="predicted"/>
<protein>
    <submittedName>
        <fullName evidence="1">Uncharacterized protein</fullName>
    </submittedName>
</protein>
<dbReference type="EMBL" id="BAABAL010000027">
    <property type="protein sequence ID" value="GAA4036183.1"/>
    <property type="molecule type" value="Genomic_DNA"/>
</dbReference>
<comment type="caution">
    <text evidence="1">The sequence shown here is derived from an EMBL/GenBank/DDBJ whole genome shotgun (WGS) entry which is preliminary data.</text>
</comment>
<reference evidence="2" key="1">
    <citation type="journal article" date="2019" name="Int. J. Syst. Evol. Microbiol.">
        <title>The Global Catalogue of Microorganisms (GCM) 10K type strain sequencing project: providing services to taxonomists for standard genome sequencing and annotation.</title>
        <authorList>
            <consortium name="The Broad Institute Genomics Platform"/>
            <consortium name="The Broad Institute Genome Sequencing Center for Infectious Disease"/>
            <person name="Wu L."/>
            <person name="Ma J."/>
        </authorList>
    </citation>
    <scope>NUCLEOTIDE SEQUENCE [LARGE SCALE GENOMIC DNA]</scope>
    <source>
        <strain evidence="2">JCM 17342</strain>
    </source>
</reference>
<dbReference type="RefSeq" id="WP_344885721.1">
    <property type="nucleotide sequence ID" value="NZ_BAABAL010000027.1"/>
</dbReference>
<accession>A0ABP7U596</accession>
<evidence type="ECO:0000313" key="2">
    <source>
        <dbReference type="Proteomes" id="UP001501747"/>
    </source>
</evidence>
<name>A0ABP7U596_9PSEU</name>